<dbReference type="InterPro" id="IPR020845">
    <property type="entry name" value="AMP-binding_CS"/>
</dbReference>
<dbReference type="InterPro" id="IPR042099">
    <property type="entry name" value="ANL_N_sf"/>
</dbReference>
<dbReference type="PRINTS" id="PR00154">
    <property type="entry name" value="AMPBINDING"/>
</dbReference>
<dbReference type="NCBIfam" id="NF005702">
    <property type="entry name" value="PRK07514.1"/>
    <property type="match status" value="1"/>
</dbReference>
<dbReference type="GO" id="GO:0006631">
    <property type="term" value="P:fatty acid metabolic process"/>
    <property type="evidence" value="ECO:0007669"/>
    <property type="project" value="TreeGrafter"/>
</dbReference>
<dbReference type="AlphaFoldDB" id="A0A8J7KBD3"/>
<organism evidence="4 5">
    <name type="scientific">Pontibacterium sinense</name>
    <dbReference type="NCBI Taxonomy" id="2781979"/>
    <lineage>
        <taxon>Bacteria</taxon>
        <taxon>Pseudomonadati</taxon>
        <taxon>Pseudomonadota</taxon>
        <taxon>Gammaproteobacteria</taxon>
        <taxon>Oceanospirillales</taxon>
        <taxon>Oceanospirillaceae</taxon>
        <taxon>Pontibacterium</taxon>
    </lineage>
</organism>
<name>A0A8J7KBD3_9GAMM</name>
<keyword evidence="5" id="KW-1185">Reference proteome</keyword>
<reference evidence="4" key="1">
    <citation type="submission" date="2020-10" db="EMBL/GenBank/DDBJ databases">
        <title>Bacterium isolated from coastal waters sediment.</title>
        <authorList>
            <person name="Chen R.-J."/>
            <person name="Lu D.-C."/>
            <person name="Zhu K.-L."/>
            <person name="Du Z.-J."/>
        </authorList>
    </citation>
    <scope>NUCLEOTIDE SEQUENCE</scope>
    <source>
        <strain evidence="4">N1Y112</strain>
    </source>
</reference>
<dbReference type="RefSeq" id="WP_193954725.1">
    <property type="nucleotide sequence ID" value="NZ_JADEYS010000021.1"/>
</dbReference>
<dbReference type="Proteomes" id="UP000640333">
    <property type="component" value="Unassembled WGS sequence"/>
</dbReference>
<gene>
    <name evidence="4" type="ORF">IOQ59_17365</name>
</gene>
<comment type="similarity">
    <text evidence="1">Belongs to the ATP-dependent AMP-binding enzyme family.</text>
</comment>
<dbReference type="InterPro" id="IPR045851">
    <property type="entry name" value="AMP-bd_C_sf"/>
</dbReference>
<evidence type="ECO:0000256" key="1">
    <source>
        <dbReference type="ARBA" id="ARBA00006432"/>
    </source>
</evidence>
<dbReference type="Gene3D" id="3.40.50.12780">
    <property type="entry name" value="N-terminal domain of ligase-like"/>
    <property type="match status" value="1"/>
</dbReference>
<dbReference type="Pfam" id="PF13193">
    <property type="entry name" value="AMP-binding_C"/>
    <property type="match status" value="1"/>
</dbReference>
<comment type="caution">
    <text evidence="4">The sequence shown here is derived from an EMBL/GenBank/DDBJ whole genome shotgun (WGS) entry which is preliminary data.</text>
</comment>
<dbReference type="Gene3D" id="3.30.300.30">
    <property type="match status" value="1"/>
</dbReference>
<dbReference type="PROSITE" id="PS00455">
    <property type="entry name" value="AMP_BINDING"/>
    <property type="match status" value="1"/>
</dbReference>
<dbReference type="CDD" id="cd05941">
    <property type="entry name" value="MCS"/>
    <property type="match status" value="1"/>
</dbReference>
<proteinExistence type="inferred from homology"/>
<dbReference type="Pfam" id="PF00501">
    <property type="entry name" value="AMP-binding"/>
    <property type="match status" value="1"/>
</dbReference>
<dbReference type="EMBL" id="JADEYS010000021">
    <property type="protein sequence ID" value="MBE9399031.1"/>
    <property type="molecule type" value="Genomic_DNA"/>
</dbReference>
<dbReference type="GO" id="GO:0031956">
    <property type="term" value="F:medium-chain fatty acid-CoA ligase activity"/>
    <property type="evidence" value="ECO:0007669"/>
    <property type="project" value="TreeGrafter"/>
</dbReference>
<evidence type="ECO:0000313" key="4">
    <source>
        <dbReference type="EMBL" id="MBE9399031.1"/>
    </source>
</evidence>
<evidence type="ECO:0000259" key="2">
    <source>
        <dbReference type="Pfam" id="PF00501"/>
    </source>
</evidence>
<feature type="domain" description="AMP-dependent synthetase/ligase" evidence="2">
    <location>
        <begin position="9"/>
        <end position="363"/>
    </location>
</feature>
<evidence type="ECO:0000259" key="3">
    <source>
        <dbReference type="Pfam" id="PF13193"/>
    </source>
</evidence>
<protein>
    <submittedName>
        <fullName evidence="4">Malonyl-CoA synthase</fullName>
    </submittedName>
</protein>
<dbReference type="SUPFAM" id="SSF56801">
    <property type="entry name" value="Acetyl-CoA synthetase-like"/>
    <property type="match status" value="1"/>
</dbReference>
<evidence type="ECO:0000313" key="5">
    <source>
        <dbReference type="Proteomes" id="UP000640333"/>
    </source>
</evidence>
<dbReference type="PANTHER" id="PTHR43201:SF8">
    <property type="entry name" value="ACYL-COA SYNTHETASE FAMILY MEMBER 3"/>
    <property type="match status" value="1"/>
</dbReference>
<dbReference type="PANTHER" id="PTHR43201">
    <property type="entry name" value="ACYL-COA SYNTHETASE"/>
    <property type="match status" value="1"/>
</dbReference>
<feature type="domain" description="AMP-binding enzyme C-terminal" evidence="3">
    <location>
        <begin position="414"/>
        <end position="490"/>
    </location>
</feature>
<accession>A0A8J7KBD3</accession>
<dbReference type="InterPro" id="IPR020459">
    <property type="entry name" value="AMP-binding"/>
</dbReference>
<dbReference type="InterPro" id="IPR025110">
    <property type="entry name" value="AMP-bd_C"/>
</dbReference>
<sequence length="505" mass="55403">MNLYQAFYERFAPYPDRTALRMPETDSSMTYGELHARSGQYATLLASSGLQAGDRVAVQVDKSGEALALYLGVLRAGGTYLPMNTAYTPDELAYFVENAEPAVVVCADKQKAVFEAIRERTGIRQRIFTLNTDGQGTLNTQANDHSSDFVTVERDDDDLAAILYTSGTTGRPKGAMISHNNLLNNGLTLLDYWGWKEGDVLLHMLPIFHVHGLFVACSCALLNASEMIFYSKFDATEALKSLPEATVMMGVPTFYTRLLAEPEFTQEKAENVRLFISGSAPLLEETFAEFEQRTGKAILERYGMTETGMNTSNPLNGQRIAGTVGFPLPGTEVRIMDENDQPCDTDGVGSLQVKGPNVFQGYWRMPEKTAEEFTDDGFFVTGDLGTINAAGYVSIVGRSKDLIISGGYNIYPKEIEMVLNELPGVLESAVFAFVHPDFGEGVAAAIVADGSANTITAESLASVCREHLAGFKVPRRILFLDELPRNTMGKVQKNVLRDQYGQKEL</sequence>
<dbReference type="InterPro" id="IPR000873">
    <property type="entry name" value="AMP-dep_synth/lig_dom"/>
</dbReference>